<evidence type="ECO:0000313" key="7">
    <source>
        <dbReference type="EMBL" id="SVC35843.1"/>
    </source>
</evidence>
<dbReference type="AlphaFoldDB" id="A0A382LHY4"/>
<protein>
    <recommendedName>
        <fullName evidence="8">Flippase-like domain-containing protein</fullName>
    </recommendedName>
</protein>
<keyword evidence="5 6" id="KW-0472">Membrane</keyword>
<feature type="non-terminal residue" evidence="7">
    <location>
        <position position="1"/>
    </location>
</feature>
<feature type="transmembrane region" description="Helical" evidence="6">
    <location>
        <begin position="69"/>
        <end position="92"/>
    </location>
</feature>
<organism evidence="7">
    <name type="scientific">marine metagenome</name>
    <dbReference type="NCBI Taxonomy" id="408172"/>
    <lineage>
        <taxon>unclassified sequences</taxon>
        <taxon>metagenomes</taxon>
        <taxon>ecological metagenomes</taxon>
    </lineage>
</organism>
<keyword evidence="2" id="KW-1003">Cell membrane</keyword>
<dbReference type="Pfam" id="PF03706">
    <property type="entry name" value="LPG_synthase_TM"/>
    <property type="match status" value="1"/>
</dbReference>
<reference evidence="7" key="1">
    <citation type="submission" date="2018-05" db="EMBL/GenBank/DDBJ databases">
        <authorList>
            <person name="Lanie J.A."/>
            <person name="Ng W.-L."/>
            <person name="Kazmierczak K.M."/>
            <person name="Andrzejewski T.M."/>
            <person name="Davidsen T.M."/>
            <person name="Wayne K.J."/>
            <person name="Tettelin H."/>
            <person name="Glass J.I."/>
            <person name="Rusch D."/>
            <person name="Podicherti R."/>
            <person name="Tsui H.-C.T."/>
            <person name="Winkler M.E."/>
        </authorList>
    </citation>
    <scope>NUCLEOTIDE SEQUENCE</scope>
</reference>
<dbReference type="NCBIfam" id="TIGR00374">
    <property type="entry name" value="flippase-like domain"/>
    <property type="match status" value="1"/>
</dbReference>
<dbReference type="PANTHER" id="PTHR37693">
    <property type="entry name" value="PHOSPHATIDYLGLYCEROL LYSYLTRANSFERASE"/>
    <property type="match status" value="1"/>
</dbReference>
<evidence type="ECO:0000256" key="5">
    <source>
        <dbReference type="ARBA" id="ARBA00023136"/>
    </source>
</evidence>
<evidence type="ECO:0000256" key="1">
    <source>
        <dbReference type="ARBA" id="ARBA00004651"/>
    </source>
</evidence>
<dbReference type="GO" id="GO:0005886">
    <property type="term" value="C:plasma membrane"/>
    <property type="evidence" value="ECO:0007669"/>
    <property type="project" value="UniProtKB-SubCell"/>
</dbReference>
<proteinExistence type="predicted"/>
<feature type="transmembrane region" description="Helical" evidence="6">
    <location>
        <begin position="142"/>
        <end position="164"/>
    </location>
</feature>
<evidence type="ECO:0008006" key="8">
    <source>
        <dbReference type="Google" id="ProtNLM"/>
    </source>
</evidence>
<evidence type="ECO:0000256" key="3">
    <source>
        <dbReference type="ARBA" id="ARBA00022692"/>
    </source>
</evidence>
<dbReference type="InterPro" id="IPR022791">
    <property type="entry name" value="L-PG_synthase/AglD"/>
</dbReference>
<evidence type="ECO:0000256" key="2">
    <source>
        <dbReference type="ARBA" id="ARBA00022475"/>
    </source>
</evidence>
<name>A0A382LHY4_9ZZZZ</name>
<evidence type="ECO:0000256" key="4">
    <source>
        <dbReference type="ARBA" id="ARBA00022989"/>
    </source>
</evidence>
<feature type="transmembrane region" description="Helical" evidence="6">
    <location>
        <begin position="171"/>
        <end position="190"/>
    </location>
</feature>
<dbReference type="EMBL" id="UINC01086937">
    <property type="protein sequence ID" value="SVC35843.1"/>
    <property type="molecule type" value="Genomic_DNA"/>
</dbReference>
<keyword evidence="4 6" id="KW-1133">Transmembrane helix</keyword>
<evidence type="ECO:0000256" key="6">
    <source>
        <dbReference type="SAM" id="Phobius"/>
    </source>
</evidence>
<feature type="transmembrane region" description="Helical" evidence="6">
    <location>
        <begin position="221"/>
        <end position="240"/>
    </location>
</feature>
<dbReference type="PANTHER" id="PTHR37693:SF1">
    <property type="entry name" value="INTEGRAL MEMBRANE PROTEIN"/>
    <property type="match status" value="1"/>
</dbReference>
<comment type="subcellular location">
    <subcellularLocation>
        <location evidence="1">Cell membrane</location>
        <topology evidence="1">Multi-pass membrane protein</topology>
    </subcellularLocation>
</comment>
<feature type="transmembrane region" description="Helical" evidence="6">
    <location>
        <begin position="32"/>
        <end position="57"/>
    </location>
</feature>
<gene>
    <name evidence="7" type="ORF">METZ01_LOCUS288697</name>
</gene>
<keyword evidence="3 6" id="KW-0812">Transmembrane</keyword>
<accession>A0A382LHY4</accession>
<sequence length="268" mass="29040">GSFMGAATPSQTGGGLAQVYVLVKEGANAGQAISVLFLTFLSTLVFYALASVVMWGLHTTGRLPDMGASSPFALAVVLFVGMTVLGFAAVLYPLKTQTGLEWFVNRFQSRKWLGPRAAMLIGHLNDWSATVQLMVRLHKMRFLLSIPITVVIFFNKYFAAYLAARTLGLDTVLVELVVIQMFLHILLYFFPTPGGSGVAEVGTAVVMQSLIPSTLLPAYTLLWRTSIMYFPVLVGGLILIRYIRQSKGSDVGEIPDDTGNPSARGDPT</sequence>